<proteinExistence type="predicted"/>
<protein>
    <submittedName>
        <fullName evidence="2">Uncharacterized protein</fullName>
    </submittedName>
</protein>
<reference evidence="2 3" key="1">
    <citation type="submission" date="2022-05" db="EMBL/GenBank/DDBJ databases">
        <authorList>
            <consortium name="Genoscope - CEA"/>
            <person name="William W."/>
        </authorList>
    </citation>
    <scope>NUCLEOTIDE SEQUENCE [LARGE SCALE GENOMIC DNA]</scope>
</reference>
<keyword evidence="1" id="KW-0175">Coiled coil</keyword>
<feature type="coiled-coil region" evidence="1">
    <location>
        <begin position="127"/>
        <end position="183"/>
    </location>
</feature>
<evidence type="ECO:0000256" key="1">
    <source>
        <dbReference type="SAM" id="Coils"/>
    </source>
</evidence>
<evidence type="ECO:0000313" key="3">
    <source>
        <dbReference type="Proteomes" id="UP001159405"/>
    </source>
</evidence>
<dbReference type="EMBL" id="CALNXK010000007">
    <property type="protein sequence ID" value="CAH3039711.1"/>
    <property type="molecule type" value="Genomic_DNA"/>
</dbReference>
<gene>
    <name evidence="2" type="ORF">PLOB_00042858</name>
</gene>
<evidence type="ECO:0000313" key="2">
    <source>
        <dbReference type="EMBL" id="CAH3039711.1"/>
    </source>
</evidence>
<keyword evidence="3" id="KW-1185">Reference proteome</keyword>
<organism evidence="2 3">
    <name type="scientific">Porites lobata</name>
    <dbReference type="NCBI Taxonomy" id="104759"/>
    <lineage>
        <taxon>Eukaryota</taxon>
        <taxon>Metazoa</taxon>
        <taxon>Cnidaria</taxon>
        <taxon>Anthozoa</taxon>
        <taxon>Hexacorallia</taxon>
        <taxon>Scleractinia</taxon>
        <taxon>Fungiina</taxon>
        <taxon>Poritidae</taxon>
        <taxon>Porites</taxon>
    </lineage>
</organism>
<accession>A0ABN8N284</accession>
<sequence length="195" mass="22790">MLIGESLRLAVHFFNMRMSNEKRTLWIIVRIGDEVSDLKQFQFTEATEEEDETYAKAEFLEALVEQLDISVKEKGNVLKLRNGRGSLIPLSRRTPENTVTSPYVLEVCKRHSSVKPSPRRADVPSYNETYKRKLQLFGKRISKLEETIPKLSHLRDAKLSSEMKHLEQRLSFLNSKLQEAESRQWKGMFTKHPLW</sequence>
<comment type="caution">
    <text evidence="2">The sequence shown here is derived from an EMBL/GenBank/DDBJ whole genome shotgun (WGS) entry which is preliminary data.</text>
</comment>
<dbReference type="Proteomes" id="UP001159405">
    <property type="component" value="Unassembled WGS sequence"/>
</dbReference>
<name>A0ABN8N284_9CNID</name>